<dbReference type="RefSeq" id="WP_027288696.1">
    <property type="nucleotide sequence ID" value="NZ_NRRE01000026.1"/>
</dbReference>
<keyword evidence="3" id="KW-1185">Reference proteome</keyword>
<feature type="transmembrane region" description="Helical" evidence="1">
    <location>
        <begin position="35"/>
        <end position="53"/>
    </location>
</feature>
<dbReference type="Proteomes" id="UP000778970">
    <property type="component" value="Unassembled WGS sequence"/>
</dbReference>
<organism evidence="2 3">
    <name type="scientific">Rhodovibrio salinarum</name>
    <dbReference type="NCBI Taxonomy" id="1087"/>
    <lineage>
        <taxon>Bacteria</taxon>
        <taxon>Pseudomonadati</taxon>
        <taxon>Pseudomonadota</taxon>
        <taxon>Alphaproteobacteria</taxon>
        <taxon>Rhodospirillales</taxon>
        <taxon>Rhodovibrionaceae</taxon>
        <taxon>Rhodovibrio</taxon>
    </lineage>
</organism>
<feature type="transmembrane region" description="Helical" evidence="1">
    <location>
        <begin position="65"/>
        <end position="83"/>
    </location>
</feature>
<evidence type="ECO:0000313" key="2">
    <source>
        <dbReference type="EMBL" id="MBK1698173.1"/>
    </source>
</evidence>
<sequence length="87" mass="9285">MRADLDDKATVDVSLARLRPIVRALAALARRIGRFVLLLLAVGLIAGGIGAGAHWLGFQTSTAKLLRMLLLLGYAGVAVFFVARKAR</sequence>
<evidence type="ECO:0008006" key="4">
    <source>
        <dbReference type="Google" id="ProtNLM"/>
    </source>
</evidence>
<protein>
    <recommendedName>
        <fullName evidence="4">Transmembrane protein</fullName>
    </recommendedName>
</protein>
<name>A0A934V0Q1_9PROT</name>
<reference evidence="2" key="2">
    <citation type="journal article" date="2020" name="Microorganisms">
        <title>Osmotic Adaptation and Compatible Solute Biosynthesis of Phototrophic Bacteria as Revealed from Genome Analyses.</title>
        <authorList>
            <person name="Imhoff J.F."/>
            <person name="Rahn T."/>
            <person name="Kunzel S."/>
            <person name="Keller A."/>
            <person name="Neulinger S.C."/>
        </authorList>
    </citation>
    <scope>NUCLEOTIDE SEQUENCE</scope>
    <source>
        <strain evidence="2">DSM 9154</strain>
    </source>
</reference>
<proteinExistence type="predicted"/>
<gene>
    <name evidence="2" type="ORF">CKO21_13075</name>
</gene>
<evidence type="ECO:0000313" key="3">
    <source>
        <dbReference type="Proteomes" id="UP000778970"/>
    </source>
</evidence>
<keyword evidence="1" id="KW-0472">Membrane</keyword>
<dbReference type="EMBL" id="NRRE01000026">
    <property type="protein sequence ID" value="MBK1698173.1"/>
    <property type="molecule type" value="Genomic_DNA"/>
</dbReference>
<accession>A0A934V0Q1</accession>
<keyword evidence="1" id="KW-0812">Transmembrane</keyword>
<dbReference type="AlphaFoldDB" id="A0A934V0Q1"/>
<reference evidence="2" key="1">
    <citation type="submission" date="2017-08" db="EMBL/GenBank/DDBJ databases">
        <authorList>
            <person name="Imhoff J.F."/>
            <person name="Rahn T."/>
            <person name="Kuenzel S."/>
            <person name="Neulinger S.C."/>
        </authorList>
    </citation>
    <scope>NUCLEOTIDE SEQUENCE</scope>
    <source>
        <strain evidence="2">DSM 9154</strain>
    </source>
</reference>
<keyword evidence="1" id="KW-1133">Transmembrane helix</keyword>
<comment type="caution">
    <text evidence="2">The sequence shown here is derived from an EMBL/GenBank/DDBJ whole genome shotgun (WGS) entry which is preliminary data.</text>
</comment>
<evidence type="ECO:0000256" key="1">
    <source>
        <dbReference type="SAM" id="Phobius"/>
    </source>
</evidence>